<reference evidence="3 4" key="1">
    <citation type="submission" date="2024-07" db="EMBL/GenBank/DDBJ databases">
        <title>Section-level genome sequencing and comparative genomics of Aspergillus sections Usti and Cavernicolus.</title>
        <authorList>
            <consortium name="Lawrence Berkeley National Laboratory"/>
            <person name="Nybo J.L."/>
            <person name="Vesth T.C."/>
            <person name="Theobald S."/>
            <person name="Frisvad J.C."/>
            <person name="Larsen T.O."/>
            <person name="Kjaerboelling I."/>
            <person name="Rothschild-Mancinelli K."/>
            <person name="Lyhne E.K."/>
            <person name="Kogle M.E."/>
            <person name="Barry K."/>
            <person name="Clum A."/>
            <person name="Na H."/>
            <person name="Ledsgaard L."/>
            <person name="Lin J."/>
            <person name="Lipzen A."/>
            <person name="Kuo A."/>
            <person name="Riley R."/>
            <person name="Mondo S."/>
            <person name="Labutti K."/>
            <person name="Haridas S."/>
            <person name="Pangalinan J."/>
            <person name="Salamov A.A."/>
            <person name="Simmons B.A."/>
            <person name="Magnuson J.K."/>
            <person name="Chen J."/>
            <person name="Drula E."/>
            <person name="Henrissat B."/>
            <person name="Wiebenga A."/>
            <person name="Lubbers R.J."/>
            <person name="Gomes A.C."/>
            <person name="Makela M.R."/>
            <person name="Stajich J."/>
            <person name="Grigoriev I.V."/>
            <person name="Mortensen U.H."/>
            <person name="De Vries R.P."/>
            <person name="Baker S.E."/>
            <person name="Andersen M.R."/>
        </authorList>
    </citation>
    <scope>NUCLEOTIDE SEQUENCE [LARGE SCALE GENOMIC DNA]</scope>
    <source>
        <strain evidence="3 4">CBS 123904</strain>
    </source>
</reference>
<proteinExistence type="predicted"/>
<sequence>MFMEIDADARRFITWRVRSGFYTSDEIVDTVAQWIVDEQPETTLSQAKRAIRPIVGLEWAGQLERQQSWPRDQPTISDKLSKAFASLERNHGILARMNLACCQTCGIAEISGDSDEDTRGYVFFHAQDTETVALEGGDLSLAFGSFTKSERRNRAIGDVTVKSLRRAGLSVEWDGDAAKRITVHCEQWRRRIGEDEEVQDVGDEDFDTECFSSDESDSALESVGISDVEAEEMGLLRR</sequence>
<feature type="domain" description="DUF6891" evidence="2">
    <location>
        <begin position="6"/>
        <end position="191"/>
    </location>
</feature>
<dbReference type="Proteomes" id="UP001610446">
    <property type="component" value="Unassembled WGS sequence"/>
</dbReference>
<accession>A0ABR4JCJ6</accession>
<comment type="caution">
    <text evidence="3">The sequence shown here is derived from an EMBL/GenBank/DDBJ whole genome shotgun (WGS) entry which is preliminary data.</text>
</comment>
<dbReference type="Pfam" id="PF21831">
    <property type="entry name" value="DUF6891"/>
    <property type="match status" value="1"/>
</dbReference>
<keyword evidence="4" id="KW-1185">Reference proteome</keyword>
<dbReference type="EMBL" id="JBFXLU010000160">
    <property type="protein sequence ID" value="KAL2837467.1"/>
    <property type="molecule type" value="Genomic_DNA"/>
</dbReference>
<evidence type="ECO:0000256" key="1">
    <source>
        <dbReference type="SAM" id="MobiDB-lite"/>
    </source>
</evidence>
<evidence type="ECO:0000313" key="4">
    <source>
        <dbReference type="Proteomes" id="UP001610446"/>
    </source>
</evidence>
<evidence type="ECO:0000259" key="2">
    <source>
        <dbReference type="Pfam" id="PF21831"/>
    </source>
</evidence>
<feature type="compositionally biased region" description="Acidic residues" evidence="1">
    <location>
        <begin position="196"/>
        <end position="218"/>
    </location>
</feature>
<name>A0ABR4JCJ6_9EURO</name>
<protein>
    <recommendedName>
        <fullName evidence="2">DUF6891 domain-containing protein</fullName>
    </recommendedName>
</protein>
<evidence type="ECO:0000313" key="3">
    <source>
        <dbReference type="EMBL" id="KAL2837467.1"/>
    </source>
</evidence>
<gene>
    <name evidence="3" type="ORF">BJY01DRAFT_251427</name>
</gene>
<feature type="region of interest" description="Disordered" evidence="1">
    <location>
        <begin position="196"/>
        <end position="226"/>
    </location>
</feature>
<dbReference type="InterPro" id="IPR054186">
    <property type="entry name" value="DUF6891"/>
</dbReference>
<organism evidence="3 4">
    <name type="scientific">Aspergillus pseudoustus</name>
    <dbReference type="NCBI Taxonomy" id="1810923"/>
    <lineage>
        <taxon>Eukaryota</taxon>
        <taxon>Fungi</taxon>
        <taxon>Dikarya</taxon>
        <taxon>Ascomycota</taxon>
        <taxon>Pezizomycotina</taxon>
        <taxon>Eurotiomycetes</taxon>
        <taxon>Eurotiomycetidae</taxon>
        <taxon>Eurotiales</taxon>
        <taxon>Aspergillaceae</taxon>
        <taxon>Aspergillus</taxon>
        <taxon>Aspergillus subgen. Nidulantes</taxon>
    </lineage>
</organism>